<dbReference type="InterPro" id="IPR000858">
    <property type="entry name" value="S_locus_glycoprot_dom"/>
</dbReference>
<evidence type="ECO:0000256" key="11">
    <source>
        <dbReference type="ARBA" id="ARBA00023180"/>
    </source>
</evidence>
<dbReference type="Gene3D" id="3.30.200.20">
    <property type="entry name" value="Phosphorylase Kinase, domain 1"/>
    <property type="match status" value="3"/>
</dbReference>
<keyword evidence="5" id="KW-0808">Transferase</keyword>
<comment type="catalytic activity">
    <reaction evidence="12">
        <text>L-threonyl-[protein] + ATP = O-phospho-L-threonyl-[protein] + ADP + H(+)</text>
        <dbReference type="Rhea" id="RHEA:46608"/>
        <dbReference type="Rhea" id="RHEA-COMP:11060"/>
        <dbReference type="Rhea" id="RHEA-COMP:11605"/>
        <dbReference type="ChEBI" id="CHEBI:15378"/>
        <dbReference type="ChEBI" id="CHEBI:30013"/>
        <dbReference type="ChEBI" id="CHEBI:30616"/>
        <dbReference type="ChEBI" id="CHEBI:61977"/>
        <dbReference type="ChEBI" id="CHEBI:456216"/>
        <dbReference type="EC" id="2.7.11.1"/>
    </reaction>
</comment>
<keyword evidence="8" id="KW-0418">Kinase</keyword>
<keyword evidence="3" id="KW-1003">Cell membrane</keyword>
<dbReference type="CDD" id="cd14066">
    <property type="entry name" value="STKc_IRAK"/>
    <property type="match status" value="3"/>
</dbReference>
<feature type="domain" description="Protein kinase" evidence="15">
    <location>
        <begin position="1273"/>
        <end position="1549"/>
    </location>
</feature>
<keyword evidence="4" id="KW-0723">Serine/threonine-protein kinase</keyword>
<evidence type="ECO:0000256" key="2">
    <source>
        <dbReference type="ARBA" id="ARBA00012513"/>
    </source>
</evidence>
<dbReference type="FunFam" id="3.30.200.20:FF:000418">
    <property type="entry name" value="G-type lectin S-receptor-like serine/threonine-protein kinase"/>
    <property type="match status" value="1"/>
</dbReference>
<dbReference type="Proteomes" id="UP000188354">
    <property type="component" value="Chromosome LG19"/>
</dbReference>
<dbReference type="EMBL" id="CM007379">
    <property type="protein sequence ID" value="OIV91622.1"/>
    <property type="molecule type" value="Genomic_DNA"/>
</dbReference>
<evidence type="ECO:0000256" key="6">
    <source>
        <dbReference type="ARBA" id="ARBA00022729"/>
    </source>
</evidence>
<dbReference type="PROSITE" id="PS50948">
    <property type="entry name" value="PAN"/>
    <property type="match status" value="3"/>
</dbReference>
<dbReference type="GO" id="GO:0005886">
    <property type="term" value="C:plasma membrane"/>
    <property type="evidence" value="ECO:0007669"/>
    <property type="project" value="UniProtKB-SubCell"/>
</dbReference>
<dbReference type="CDD" id="cd00028">
    <property type="entry name" value="B_lectin"/>
    <property type="match status" value="3"/>
</dbReference>
<gene>
    <name evidence="18" type="ORF">TanjilG_09034</name>
</gene>
<dbReference type="GO" id="GO:0005524">
    <property type="term" value="F:ATP binding"/>
    <property type="evidence" value="ECO:0007669"/>
    <property type="project" value="UniProtKB-KW"/>
</dbReference>
<dbReference type="SUPFAM" id="SSF56112">
    <property type="entry name" value="Protein kinase-like (PK-like)"/>
    <property type="match status" value="3"/>
</dbReference>
<evidence type="ECO:0000256" key="14">
    <source>
        <dbReference type="SAM" id="Phobius"/>
    </source>
</evidence>
<dbReference type="FunFam" id="1.10.510.10:FF:000060">
    <property type="entry name" value="G-type lectin S-receptor-like serine/threonine-protein kinase"/>
    <property type="match status" value="3"/>
</dbReference>
<keyword evidence="14" id="KW-0812">Transmembrane</keyword>
<evidence type="ECO:0000256" key="5">
    <source>
        <dbReference type="ARBA" id="ARBA00022679"/>
    </source>
</evidence>
<comment type="subcellular location">
    <subcellularLocation>
        <location evidence="1">Cell membrane</location>
        <topology evidence="1">Single-pass type I membrane protein</topology>
    </subcellularLocation>
</comment>
<feature type="transmembrane region" description="Helical" evidence="14">
    <location>
        <begin position="404"/>
        <end position="426"/>
    </location>
</feature>
<organism evidence="18 19">
    <name type="scientific">Lupinus angustifolius</name>
    <name type="common">Narrow-leaved blue lupine</name>
    <dbReference type="NCBI Taxonomy" id="3871"/>
    <lineage>
        <taxon>Eukaryota</taxon>
        <taxon>Viridiplantae</taxon>
        <taxon>Streptophyta</taxon>
        <taxon>Embryophyta</taxon>
        <taxon>Tracheophyta</taxon>
        <taxon>Spermatophyta</taxon>
        <taxon>Magnoliopsida</taxon>
        <taxon>eudicotyledons</taxon>
        <taxon>Gunneridae</taxon>
        <taxon>Pentapetalae</taxon>
        <taxon>rosids</taxon>
        <taxon>fabids</taxon>
        <taxon>Fabales</taxon>
        <taxon>Fabaceae</taxon>
        <taxon>Papilionoideae</taxon>
        <taxon>50 kb inversion clade</taxon>
        <taxon>genistoids sensu lato</taxon>
        <taxon>core genistoids</taxon>
        <taxon>Genisteae</taxon>
        <taxon>Lupinus</taxon>
    </lineage>
</organism>
<dbReference type="Pfam" id="PF07714">
    <property type="entry name" value="PK_Tyr_Ser-Thr"/>
    <property type="match status" value="3"/>
</dbReference>
<feature type="domain" description="Protein kinase" evidence="15">
    <location>
        <begin position="482"/>
        <end position="768"/>
    </location>
</feature>
<dbReference type="Gene3D" id="1.10.510.10">
    <property type="entry name" value="Transferase(Phosphotransferase) domain 1"/>
    <property type="match status" value="3"/>
</dbReference>
<dbReference type="Pfam" id="PF08276">
    <property type="entry name" value="PAN_2"/>
    <property type="match status" value="3"/>
</dbReference>
<evidence type="ECO:0000259" key="17">
    <source>
        <dbReference type="PROSITE" id="PS50948"/>
    </source>
</evidence>
<feature type="transmembrane region" description="Helical" evidence="14">
    <location>
        <begin position="1195"/>
        <end position="1217"/>
    </location>
</feature>
<evidence type="ECO:0000313" key="18">
    <source>
        <dbReference type="EMBL" id="OIV91622.1"/>
    </source>
</evidence>
<dbReference type="PROSITE" id="PS00108">
    <property type="entry name" value="PROTEIN_KINASE_ST"/>
    <property type="match status" value="3"/>
</dbReference>
<keyword evidence="11" id="KW-0325">Glycoprotein</keyword>
<keyword evidence="14" id="KW-0472">Membrane</keyword>
<dbReference type="SMART" id="SM00220">
    <property type="entry name" value="S_TKc"/>
    <property type="match status" value="3"/>
</dbReference>
<dbReference type="PANTHER" id="PTHR27002:SF1105">
    <property type="entry name" value="S-LOCUS LECTIN KINASE FAMILY PROTEIN"/>
    <property type="match status" value="1"/>
</dbReference>
<feature type="domain" description="Bulb-type lectin" evidence="16">
    <location>
        <begin position="1604"/>
        <end position="1727"/>
    </location>
</feature>
<dbReference type="InterPro" id="IPR003609">
    <property type="entry name" value="Pan_app"/>
</dbReference>
<evidence type="ECO:0000256" key="13">
    <source>
        <dbReference type="ARBA" id="ARBA00048679"/>
    </source>
</evidence>
<dbReference type="InterPro" id="IPR001480">
    <property type="entry name" value="Bulb-type_lectin_dom"/>
</dbReference>
<dbReference type="PROSITE" id="PS50011">
    <property type="entry name" value="PROTEIN_KINASE_DOM"/>
    <property type="match status" value="3"/>
</dbReference>
<evidence type="ECO:0000256" key="10">
    <source>
        <dbReference type="ARBA" id="ARBA00023157"/>
    </source>
</evidence>
<keyword evidence="6" id="KW-0732">Signal</keyword>
<dbReference type="Pfam" id="PF01453">
    <property type="entry name" value="B_lectin"/>
    <property type="match status" value="3"/>
</dbReference>
<reference evidence="18 19" key="1">
    <citation type="journal article" date="2017" name="Plant Biotechnol. J.">
        <title>A comprehensive draft genome sequence for lupin (Lupinus angustifolius), an emerging health food: insights into plant-microbe interactions and legume evolution.</title>
        <authorList>
            <person name="Hane J.K."/>
            <person name="Ming Y."/>
            <person name="Kamphuis L.G."/>
            <person name="Nelson M.N."/>
            <person name="Garg G."/>
            <person name="Atkins C.A."/>
            <person name="Bayer P.E."/>
            <person name="Bravo A."/>
            <person name="Bringans S."/>
            <person name="Cannon S."/>
            <person name="Edwards D."/>
            <person name="Foley R."/>
            <person name="Gao L.L."/>
            <person name="Harrison M.J."/>
            <person name="Huang W."/>
            <person name="Hurgobin B."/>
            <person name="Li S."/>
            <person name="Liu C.W."/>
            <person name="McGrath A."/>
            <person name="Morahan G."/>
            <person name="Murray J."/>
            <person name="Weller J."/>
            <person name="Jian J."/>
            <person name="Singh K.B."/>
        </authorList>
    </citation>
    <scope>NUCLEOTIDE SEQUENCE [LARGE SCALE GENOMIC DNA]</scope>
    <source>
        <strain evidence="19">cv. Tanjil</strain>
        <tissue evidence="18">Whole plant</tissue>
    </source>
</reference>
<dbReference type="SMART" id="SM00181">
    <property type="entry name" value="EGF"/>
    <property type="match status" value="3"/>
</dbReference>
<dbReference type="GO" id="GO:0004674">
    <property type="term" value="F:protein serine/threonine kinase activity"/>
    <property type="evidence" value="ECO:0007669"/>
    <property type="project" value="UniProtKB-KW"/>
</dbReference>
<dbReference type="STRING" id="3871.A0A4P1QPE4"/>
<dbReference type="InterPro" id="IPR008271">
    <property type="entry name" value="Ser/Thr_kinase_AS"/>
</dbReference>
<evidence type="ECO:0000256" key="7">
    <source>
        <dbReference type="ARBA" id="ARBA00022741"/>
    </source>
</evidence>
<evidence type="ECO:0000256" key="4">
    <source>
        <dbReference type="ARBA" id="ARBA00022527"/>
    </source>
</evidence>
<feature type="domain" description="Bulb-type lectin" evidence="16">
    <location>
        <begin position="788"/>
        <end position="909"/>
    </location>
</feature>
<dbReference type="SMART" id="SM00473">
    <property type="entry name" value="PAN_AP"/>
    <property type="match status" value="3"/>
</dbReference>
<dbReference type="InterPro" id="IPR036426">
    <property type="entry name" value="Bulb-type_lectin_dom_sf"/>
</dbReference>
<dbReference type="Pfam" id="PF00954">
    <property type="entry name" value="S_locus_glycop"/>
    <property type="match status" value="3"/>
</dbReference>
<dbReference type="FunFam" id="2.90.10.30:FF:000003">
    <property type="entry name" value="Os04g0303100 protein"/>
    <property type="match status" value="3"/>
</dbReference>
<dbReference type="PROSITE" id="PS50927">
    <property type="entry name" value="BULB_LECTIN"/>
    <property type="match status" value="3"/>
</dbReference>
<evidence type="ECO:0000259" key="15">
    <source>
        <dbReference type="PROSITE" id="PS50011"/>
    </source>
</evidence>
<protein>
    <recommendedName>
        <fullName evidence="2">non-specific serine/threonine protein kinase</fullName>
        <ecNumber evidence="2">2.7.11.1</ecNumber>
    </recommendedName>
</protein>
<evidence type="ECO:0000256" key="9">
    <source>
        <dbReference type="ARBA" id="ARBA00022840"/>
    </source>
</evidence>
<comment type="catalytic activity">
    <reaction evidence="13">
        <text>L-seryl-[protein] + ATP = O-phospho-L-seryl-[protein] + ADP + H(+)</text>
        <dbReference type="Rhea" id="RHEA:17989"/>
        <dbReference type="Rhea" id="RHEA-COMP:9863"/>
        <dbReference type="Rhea" id="RHEA-COMP:11604"/>
        <dbReference type="ChEBI" id="CHEBI:15378"/>
        <dbReference type="ChEBI" id="CHEBI:29999"/>
        <dbReference type="ChEBI" id="CHEBI:30616"/>
        <dbReference type="ChEBI" id="CHEBI:83421"/>
        <dbReference type="ChEBI" id="CHEBI:456216"/>
        <dbReference type="EC" id="2.7.11.1"/>
    </reaction>
</comment>
<keyword evidence="14" id="KW-1133">Transmembrane helix</keyword>
<feature type="domain" description="Apple" evidence="17">
    <location>
        <begin position="1102"/>
        <end position="1183"/>
    </location>
</feature>
<dbReference type="CDD" id="cd01098">
    <property type="entry name" value="PAN_AP_plant"/>
    <property type="match status" value="3"/>
</dbReference>
<dbReference type="InterPro" id="IPR000742">
    <property type="entry name" value="EGF"/>
</dbReference>
<evidence type="ECO:0000313" key="19">
    <source>
        <dbReference type="Proteomes" id="UP000188354"/>
    </source>
</evidence>
<dbReference type="InterPro" id="IPR011009">
    <property type="entry name" value="Kinase-like_dom_sf"/>
</dbReference>
<accession>A0A4P1QPE4</accession>
<feature type="domain" description="Apple" evidence="17">
    <location>
        <begin position="1918"/>
        <end position="2002"/>
    </location>
</feature>
<dbReference type="EC" id="2.7.11.1" evidence="2"/>
<keyword evidence="19" id="KW-1185">Reference proteome</keyword>
<dbReference type="InterPro" id="IPR001245">
    <property type="entry name" value="Ser-Thr/Tyr_kinase_cat_dom"/>
</dbReference>
<evidence type="ECO:0000256" key="1">
    <source>
        <dbReference type="ARBA" id="ARBA00004251"/>
    </source>
</evidence>
<dbReference type="InterPro" id="IPR000719">
    <property type="entry name" value="Prot_kinase_dom"/>
</dbReference>
<keyword evidence="9" id="KW-0067">ATP-binding</keyword>
<evidence type="ECO:0000256" key="12">
    <source>
        <dbReference type="ARBA" id="ARBA00047899"/>
    </source>
</evidence>
<feature type="domain" description="Bulb-type lectin" evidence="16">
    <location>
        <begin position="1"/>
        <end position="109"/>
    </location>
</feature>
<dbReference type="SMART" id="SM00108">
    <property type="entry name" value="B_lectin"/>
    <property type="match status" value="3"/>
</dbReference>
<name>A0A4P1QPE4_LUPAN</name>
<evidence type="ECO:0000259" key="16">
    <source>
        <dbReference type="PROSITE" id="PS50927"/>
    </source>
</evidence>
<dbReference type="Gene3D" id="2.90.10.10">
    <property type="entry name" value="Bulb-type lectin domain"/>
    <property type="match status" value="3"/>
</dbReference>
<sequence>MNDSETLSSNGFTLGFLSPPNSTNRYVGIWYMSESTVVWVANRNQPLIDSSGSFSISEDGNLVVMNGTKKVIWSSNVSNIATNSTCQLLDSGNLVLMDSAGDKVWESFKNPTDTLLPNMKITNNKNTGEKVELTSWKSPSDPSIGSFSLSIEPLNIPEGFIWNETLPYWRTGPWTGQVFLGIPMMNSSYLNGYRLDYEEDGTVYLTFTYSNESFLAVFVLDWQGKFEQRFWDHEKKEWQVGWKAQSSECDVYGICGPFGICSIESSPICTCLEGFEPSNIEEWNSNNWTNGCVNRRTELQCESAKTQNGSVNSKEDGFEKLEMIKVPQVSAFSWLKTEDSCRSQCMENCTCIAYSFDEEFGCMTWIDNLTDIQQFPSGGTDLYIRLANSELSINDNEKDSKTTIIIITITVIVGTIILVTSAYFLWKRSARKRKINGFSRFNRGETIDVNTSDMKIEVQSEVELQELLLFDTEKLAVATNNFDLSNKLGQGGFGPVYKGKLKDGQEVAVKRLSKASGQGLEEFMNEVVVISKLQHRNLVRLLGCCREGDEKMLIYEYMANKSLDKFVFGPPQHKFLDWGKRFNIIEGIARGLLYLHRDSRLRIIHRDLKASNILLDEELNPKISDFGLARIFGGHRDEANTARVVGTYGYMAPEYAMEGLFSEKSDVFSFGVLLLEIVSGKKNSSFYNNEESQSLLGFVWNLWNEDNIVSIIDEGIYDPMKERDILRCVHIGLLCVQESARDRPNMATVISMLNSEIVNLPQPKQPAFIERRNIINSLSSEEYSVTALNTISSSQLMKDPETISSNNDMFTLGFFSPQNNTNRYVGIWYKTRTLLVWICNRNQPLHDSKGSLTISEDGNLVVLNATKHVIWSTNVSNISPNSNTSAQLLDSGNLVLIENATGKAIWKSFLHPSNVFMPNMQLITNKRTGERVEGTSWKSPSDPSFGSFSLSLERPKIPEIFIWEGTRPHWRSGPWNGRVFTGIPTMQSVYNLNGFSVLVEGDYSVQLSFSPANNDMLVLYMMDWKGKIQEMIWKNDKTQWEVLFTVQETDCEVYGICGAYGSCSSKAKPICNCLRGFEPRIEEEWNRQNWTSGCVRKKSLQCENSDVNSKKDGFLKLEKVKVPDLADWSSARLEEKCRSQCLENCTCTAYSYDAGIGCLSWSGNLIDIQQFSSGGIDLYIRVANSELDKERGATFIIAAITVIVALVIIVTCAYVMWKYFGRERKKRKLSLFSCCKGSAEKTNDSIIGELSQVKLQELLLFDAEKLANATDDFNFSNKLGEGGFGPVYKGKLENGQEIAVKRLSRASGQGLEEFMNEVVLISKLQHRNLVRLLGCCREGDENMLIYEYMPNKSLDTFIFDPPEHKFLDWKNRFSIIEGTARGLLYLHRDSRLRIIHRDLKASNILLDDELNPKISDFGLARIFGGHGDQDKTRRVVGTYGYMAPEYAMGGLFSEKSDVFSFGVLVLEIVSGKRNSSFYNNDQSISLLEFAWNLWNEDRILSLIDQHICDPVDENDILRCVHIGLLCVQESARNRPNMATVISMLSSEIVNLPALSQPAYILKQNMSNSMSNEESHTWTLGCLKKTLSKALTKITVMQHSIQQARDTITPSQFITDSETVTSSDNVFKLGFFSPANSTNRYAGIWYLSDTNNIIWIANRNQPLKDSYGILKISEDGNLVVLGGKKSEVVWSSNVSSAANSSTFQAQLLHSGNLVLIDNTTGKTVWESFKHPCDAAVPTMRISANRITGERIRFISRKSDSDVSTGEFSATIERLDAPEVFFWINGTRPYWRTGPWNGRIFIGTPMMSTGYLYGWSVGYEGNDTVYLTYSFAEPSKFGILSLNPQGNLRLVRFYNQIEVLNMVLENSKCDVYGLCGAFGSCNLNNSPICSCLSGYEPRNLEEWNKQNWTSGCLRKEPLKCEKLTKNRSEVGQEDHFLKLGMMKVPDFAERLDVEESQCGTQCLKNCSCLAYAYDAGIGCMYWSGDLIDLQRFSSAGVDLFIRLAHSELGNAENHTDRQRKKRLVIALAVATATITLAICAFLAICVYRSRKKTAEHSEIQSQRMIEVPKPDKLDELPLYDFEVLETATNNFHLANTLGKGGFGPVYKGLLPDGQEIAVKRLSRASGQGLEEFMNEVAVISRLQHRNLVKILGCCIEGDEKMLIYEFMPNKSLDAFIFDPLQRKDLNWTRRFSIIDGIARGLHYLHRDSRLRIIHRDLKASNILLDGEMNPKISDFGLARIYKGEDEINTRRVVGTYGYMSPEYAMEGLFSEKSDIYSFGILLLEIASGKRNSSFRNDEESLSLLGFAWKLWNENNIKSLIDPEISASGFEKQILRCIHIAFLCVQEFAKDRPFMTTVVLMLNSENSNLPHPKQVAFVQKQNPSSLKSSQAKENHCNSNNYVTLTDIHGR</sequence>
<keyword evidence="7" id="KW-0547">Nucleotide-binding</keyword>
<dbReference type="FunFam" id="2.90.10.10:FF:000001">
    <property type="entry name" value="G-type lectin S-receptor-like serine/threonine-protein kinase"/>
    <property type="match status" value="2"/>
</dbReference>
<feature type="transmembrane region" description="Helical" evidence="14">
    <location>
        <begin position="2021"/>
        <end position="2045"/>
    </location>
</feature>
<proteinExistence type="predicted"/>
<dbReference type="PANTHER" id="PTHR27002">
    <property type="entry name" value="RECEPTOR-LIKE SERINE/THREONINE-PROTEIN KINASE SD1-8"/>
    <property type="match status" value="1"/>
</dbReference>
<dbReference type="SUPFAM" id="SSF51110">
    <property type="entry name" value="alpha-D-mannose-specific plant lectins"/>
    <property type="match status" value="3"/>
</dbReference>
<keyword evidence="10" id="KW-1015">Disulfide bond</keyword>
<evidence type="ECO:0000256" key="8">
    <source>
        <dbReference type="ARBA" id="ARBA00022777"/>
    </source>
</evidence>
<dbReference type="GO" id="GO:0048544">
    <property type="term" value="P:recognition of pollen"/>
    <property type="evidence" value="ECO:0007669"/>
    <property type="project" value="InterPro"/>
</dbReference>
<evidence type="ECO:0000256" key="3">
    <source>
        <dbReference type="ARBA" id="ARBA00022475"/>
    </source>
</evidence>
<feature type="domain" description="Apple" evidence="17">
    <location>
        <begin position="301"/>
        <end position="387"/>
    </location>
</feature>
<dbReference type="Gramene" id="OIV91622">
    <property type="protein sequence ID" value="OIV91622"/>
    <property type="gene ID" value="TanjilG_09034"/>
</dbReference>
<dbReference type="FunFam" id="3.30.200.20:FF:000195">
    <property type="entry name" value="G-type lectin S-receptor-like serine/threonine-protein kinase"/>
    <property type="match status" value="2"/>
</dbReference>
<feature type="domain" description="Protein kinase" evidence="15">
    <location>
        <begin position="2089"/>
        <end position="2339"/>
    </location>
</feature>